<comment type="caution">
    <text evidence="2">The sequence shown here is derived from an EMBL/GenBank/DDBJ whole genome shotgun (WGS) entry which is preliminary data.</text>
</comment>
<name>A0ABT0QWB5_9MICO</name>
<reference evidence="2" key="1">
    <citation type="submission" date="2022-02" db="EMBL/GenBank/DDBJ databases">
        <authorList>
            <person name="Lee M."/>
            <person name="Kim S.-J."/>
            <person name="Jung M.-Y."/>
        </authorList>
    </citation>
    <scope>NUCLEOTIDE SEQUENCE</scope>
    <source>
        <strain evidence="2">JHP9</strain>
    </source>
</reference>
<dbReference type="RefSeq" id="WP_249736108.1">
    <property type="nucleotide sequence ID" value="NZ_JAKNCJ010000001.1"/>
</dbReference>
<dbReference type="InterPro" id="IPR017195">
    <property type="entry name" value="ABC_thiamin-permease_prd"/>
</dbReference>
<feature type="transmembrane region" description="Helical" evidence="1">
    <location>
        <begin position="30"/>
        <end position="50"/>
    </location>
</feature>
<protein>
    <submittedName>
        <fullName evidence="2">ECF transporter S component</fullName>
    </submittedName>
</protein>
<dbReference type="Proteomes" id="UP001203761">
    <property type="component" value="Unassembled WGS sequence"/>
</dbReference>
<sequence length="215" mass="22602">MSTAPTTTSTGGTSEGSALARRPLLAYRTVDLVLTVAIGVVFGVVFVGWGQVYNLITPLQAAFPPAVGLLTGVFFLPALLAALIVRRPGAALLAEVIAAFLSIGLGGQWGFGAILSGLIQGAGVELAFALTAYRRFTLPVAILGSVLSGLFEWVFERFVYYAEWSWTFAFAHLGFFLVSSVLLCGVLGWALVKLLVGTGALSAFPAGQRMRTARA</sequence>
<keyword evidence="1" id="KW-1133">Transmembrane helix</keyword>
<organism evidence="2 3">
    <name type="scientific">Brachybacterium equifaecis</name>
    <dbReference type="NCBI Taxonomy" id="2910770"/>
    <lineage>
        <taxon>Bacteria</taxon>
        <taxon>Bacillati</taxon>
        <taxon>Actinomycetota</taxon>
        <taxon>Actinomycetes</taxon>
        <taxon>Micrococcales</taxon>
        <taxon>Dermabacteraceae</taxon>
        <taxon>Brachybacterium</taxon>
    </lineage>
</organism>
<feature type="transmembrane region" description="Helical" evidence="1">
    <location>
        <begin position="92"/>
        <end position="116"/>
    </location>
</feature>
<accession>A0ABT0QWB5</accession>
<gene>
    <name evidence="2" type="ORF">Bequi_00880</name>
</gene>
<evidence type="ECO:0000313" key="3">
    <source>
        <dbReference type="Proteomes" id="UP001203761"/>
    </source>
</evidence>
<dbReference type="PIRSF" id="PIRSF037394">
    <property type="entry name" value="ABC_thiamine-permease_YkoE_prd"/>
    <property type="match status" value="1"/>
</dbReference>
<proteinExistence type="predicted"/>
<feature type="transmembrane region" description="Helical" evidence="1">
    <location>
        <begin position="167"/>
        <end position="192"/>
    </location>
</feature>
<feature type="transmembrane region" description="Helical" evidence="1">
    <location>
        <begin position="62"/>
        <end position="85"/>
    </location>
</feature>
<feature type="transmembrane region" description="Helical" evidence="1">
    <location>
        <begin position="136"/>
        <end position="155"/>
    </location>
</feature>
<evidence type="ECO:0000313" key="2">
    <source>
        <dbReference type="EMBL" id="MCL6421951.1"/>
    </source>
</evidence>
<dbReference type="EMBL" id="JAKNCJ010000001">
    <property type="protein sequence ID" value="MCL6421951.1"/>
    <property type="molecule type" value="Genomic_DNA"/>
</dbReference>
<keyword evidence="1" id="KW-0812">Transmembrane</keyword>
<keyword evidence="1" id="KW-0472">Membrane</keyword>
<keyword evidence="3" id="KW-1185">Reference proteome</keyword>
<evidence type="ECO:0000256" key="1">
    <source>
        <dbReference type="SAM" id="Phobius"/>
    </source>
</evidence>
<dbReference type="Pfam" id="PF09819">
    <property type="entry name" value="ABC_cobalt"/>
    <property type="match status" value="1"/>
</dbReference>